<evidence type="ECO:0000313" key="1">
    <source>
        <dbReference type="EMBL" id="GAH34612.1"/>
    </source>
</evidence>
<dbReference type="InterPro" id="IPR042265">
    <property type="entry name" value="DPH1/DPH2_3"/>
</dbReference>
<dbReference type="Pfam" id="PF01866">
    <property type="entry name" value="Diphthamide_syn"/>
    <property type="match status" value="1"/>
</dbReference>
<dbReference type="NCBIfam" id="TIGR00322">
    <property type="entry name" value="diphth2_R"/>
    <property type="match status" value="1"/>
</dbReference>
<accession>X1EPX2</accession>
<proteinExistence type="predicted"/>
<dbReference type="Gene3D" id="3.40.50.11850">
    <property type="entry name" value="Diphthamide synthesis DPH1/DPH2 domain 2"/>
    <property type="match status" value="1"/>
</dbReference>
<comment type="caution">
    <text evidence="1">The sequence shown here is derived from an EMBL/GenBank/DDBJ whole genome shotgun (WGS) entry which is preliminary data.</text>
</comment>
<protein>
    <submittedName>
        <fullName evidence="1">Uncharacterized protein</fullName>
    </submittedName>
</protein>
<dbReference type="GO" id="GO:0017183">
    <property type="term" value="P:protein histidyl modification to diphthamide"/>
    <property type="evidence" value="ECO:0007669"/>
    <property type="project" value="InterPro"/>
</dbReference>
<dbReference type="InterPro" id="IPR035435">
    <property type="entry name" value="DPH1/DPH2_euk_archaea"/>
</dbReference>
<dbReference type="EMBL" id="BARU01005319">
    <property type="protein sequence ID" value="GAH34612.1"/>
    <property type="molecule type" value="Genomic_DNA"/>
</dbReference>
<dbReference type="Gene3D" id="3.40.50.11860">
    <property type="entry name" value="Diphthamide synthesis DPH1/DPH2 domain 3"/>
    <property type="match status" value="1"/>
</dbReference>
<dbReference type="PANTHER" id="PTHR10762:SF1">
    <property type="entry name" value="2-(3-AMINO-3-CARBOXYPROPYL)HISTIDINE SYNTHASE SUBUNIT 1"/>
    <property type="match status" value="1"/>
</dbReference>
<dbReference type="GO" id="GO:0090560">
    <property type="term" value="F:2-(3-amino-3-carboxypropyl)histidine synthase activity"/>
    <property type="evidence" value="ECO:0007669"/>
    <property type="project" value="InterPro"/>
</dbReference>
<name>X1EPX2_9ZZZZ</name>
<dbReference type="InterPro" id="IPR042264">
    <property type="entry name" value="DPH1/DPH2_2"/>
</dbReference>
<organism evidence="1">
    <name type="scientific">marine sediment metagenome</name>
    <dbReference type="NCBI Taxonomy" id="412755"/>
    <lineage>
        <taxon>unclassified sequences</taxon>
        <taxon>metagenomes</taxon>
        <taxon>ecological metagenomes</taxon>
    </lineage>
</organism>
<dbReference type="PANTHER" id="PTHR10762">
    <property type="entry name" value="DIPHTHAMIDE BIOSYNTHESIS PROTEIN"/>
    <property type="match status" value="1"/>
</dbReference>
<dbReference type="InterPro" id="IPR016435">
    <property type="entry name" value="DPH1/DPH2"/>
</dbReference>
<dbReference type="AlphaFoldDB" id="X1EPX2"/>
<reference evidence="1" key="1">
    <citation type="journal article" date="2014" name="Front. Microbiol.">
        <title>High frequency of phylogenetically diverse reductive dehalogenase-homologous genes in deep subseafloor sedimentary metagenomes.</title>
        <authorList>
            <person name="Kawai M."/>
            <person name="Futagami T."/>
            <person name="Toyoda A."/>
            <person name="Takaki Y."/>
            <person name="Nishi S."/>
            <person name="Hori S."/>
            <person name="Arai W."/>
            <person name="Tsubouchi T."/>
            <person name="Morono Y."/>
            <person name="Uchiyama I."/>
            <person name="Ito T."/>
            <person name="Fujiyama A."/>
            <person name="Inagaki F."/>
            <person name="Takami H."/>
        </authorList>
    </citation>
    <scope>NUCLEOTIDE SEQUENCE</scope>
    <source>
        <strain evidence="1">Expedition CK06-06</strain>
    </source>
</reference>
<sequence>MKLMFIETRYKNLISIEKHVLKLPKRIGLVTTVQFIGQIKKIKSMLEKKGKKVFFGKGKHTRYKGQVLGCDVQAAVSVEKKIDAFLYIGSGLFHPLAISLKTKKHVFTFNPLTKKFSKVDRKEVEKINKKSKGALIKFLSSKEIGVIVTTKPGQEQLKQAFELKKRFKHKNFYFLIFDTIDLGQLENFPFIECFVNTACPRIALDDSIKITKAIINLEDITKIAVRCEC</sequence>
<dbReference type="PIRSF" id="PIRSF004967">
    <property type="entry name" value="DPH1"/>
    <property type="match status" value="1"/>
</dbReference>
<gene>
    <name evidence="1" type="ORF">S03H2_10329</name>
</gene>